<reference evidence="1 2" key="1">
    <citation type="submission" date="2018-03" db="EMBL/GenBank/DDBJ databases">
        <title>Genomic Encyclopedia of Type Strains, Phase III (KMG-III): the genomes of soil and plant-associated and newly described type strains.</title>
        <authorList>
            <person name="Whitman W."/>
        </authorList>
    </citation>
    <scope>NUCLEOTIDE SEQUENCE [LARGE SCALE GENOMIC DNA]</scope>
    <source>
        <strain evidence="1 2">CGMCC 1.12700</strain>
    </source>
</reference>
<evidence type="ECO:0000313" key="2">
    <source>
        <dbReference type="Proteomes" id="UP000240572"/>
    </source>
</evidence>
<dbReference type="AlphaFoldDB" id="A0A2P8DDH4"/>
<dbReference type="EMBL" id="PYGD01000001">
    <property type="protein sequence ID" value="PSK95266.1"/>
    <property type="molecule type" value="Genomic_DNA"/>
</dbReference>
<dbReference type="InterPro" id="IPR011990">
    <property type="entry name" value="TPR-like_helical_dom_sf"/>
</dbReference>
<dbReference type="Proteomes" id="UP000240572">
    <property type="component" value="Unassembled WGS sequence"/>
</dbReference>
<dbReference type="SUPFAM" id="SSF48452">
    <property type="entry name" value="TPR-like"/>
    <property type="match status" value="1"/>
</dbReference>
<name>A0A2P8DDH4_9BACT</name>
<accession>A0A2P8DDH4</accession>
<protein>
    <submittedName>
        <fullName evidence="1">SusD-like starch-binding protein associating with outer membrane</fullName>
    </submittedName>
</protein>
<dbReference type="Gene3D" id="1.25.40.390">
    <property type="match status" value="1"/>
</dbReference>
<comment type="caution">
    <text evidence="1">The sequence shown here is derived from an EMBL/GenBank/DDBJ whole genome shotgun (WGS) entry which is preliminary data.</text>
</comment>
<organism evidence="1 2">
    <name type="scientific">Taibaiella chishuiensis</name>
    <dbReference type="NCBI Taxonomy" id="1434707"/>
    <lineage>
        <taxon>Bacteria</taxon>
        <taxon>Pseudomonadati</taxon>
        <taxon>Bacteroidota</taxon>
        <taxon>Chitinophagia</taxon>
        <taxon>Chitinophagales</taxon>
        <taxon>Chitinophagaceae</taxon>
        <taxon>Taibaiella</taxon>
    </lineage>
</organism>
<keyword evidence="2" id="KW-1185">Reference proteome</keyword>
<dbReference type="PROSITE" id="PS51257">
    <property type="entry name" value="PROKAR_LIPOPROTEIN"/>
    <property type="match status" value="1"/>
</dbReference>
<dbReference type="OrthoDB" id="9766256at2"/>
<dbReference type="RefSeq" id="WP_106521928.1">
    <property type="nucleotide sequence ID" value="NZ_PYGD01000001.1"/>
</dbReference>
<gene>
    <name evidence="1" type="ORF">B0I18_1011432</name>
</gene>
<proteinExistence type="predicted"/>
<evidence type="ECO:0000313" key="1">
    <source>
        <dbReference type="EMBL" id="PSK95266.1"/>
    </source>
</evidence>
<dbReference type="InterPro" id="IPR041662">
    <property type="entry name" value="SusD-like_2"/>
</dbReference>
<sequence>MKKYTNNYLLLALVLLLGACRKDFKEINKNPNASVAARPESLLAPALYNVVNNNLNRALRLNNVLMQDHVPLSNNNDIGRYMIRPAESDFMWNNWYLQLNNFRDMYAKATDVNDTTLMGMALICDVWLSAQITDMFGDVPYFNAVKGKEGIYEPEFDRQQDIYTDLFKKLEAANTFLALNKALAAEKKAADPLYQGDPALWRKFGNALYLRLLMRVSGRAEMNVPATVKRIVETEVAQYPMMAANTESAVLRFTTTPPYTSEFYNYRDYDFNGAVSCSDFFISNLNQWKDPRLAVWATEASLGVYLGVPSGYAEGQVPEQMSTYLAALKNNPLLGNIMNYAELQFLLAEAALRGMISLPAQELYEKGVSSAITFWGKELPENYLQKDGVAWLADGTAAQRMEQVLLQKYYALFFTDFQQWSEYRRTGYPVLPRGAGVQNGGQMPARFKYPVYVQSVNGAHYNEAVSRMGGDDLNIKVWWNKP</sequence>
<dbReference type="Pfam" id="PF12771">
    <property type="entry name" value="SusD-like_2"/>
    <property type="match status" value="1"/>
</dbReference>